<proteinExistence type="inferred from homology"/>
<feature type="region of interest" description="Disordered" evidence="9">
    <location>
        <begin position="2252"/>
        <end position="2378"/>
    </location>
</feature>
<feature type="coiled-coil region" evidence="8">
    <location>
        <begin position="1470"/>
        <end position="1497"/>
    </location>
</feature>
<evidence type="ECO:0000256" key="2">
    <source>
        <dbReference type="ARBA" id="ARBA00007913"/>
    </source>
</evidence>
<feature type="region of interest" description="Disordered" evidence="9">
    <location>
        <begin position="2159"/>
        <end position="2237"/>
    </location>
</feature>
<protein>
    <submittedName>
        <fullName evidence="14">Similar to Saccharomyces cerevisiae YLR430W SEN1 Presumed helicase required for RNA polymerase II transcription termination and processing of RNAs</fullName>
    </submittedName>
</protein>
<evidence type="ECO:0000313" key="14">
    <source>
        <dbReference type="EMBL" id="CAB4256527.1"/>
    </source>
</evidence>
<keyword evidence="7" id="KW-0539">Nucleus</keyword>
<dbReference type="InterPro" id="IPR024481">
    <property type="entry name" value="Helicase_Sen1_N"/>
</dbReference>
<evidence type="ECO:0000256" key="7">
    <source>
        <dbReference type="ARBA" id="ARBA00023242"/>
    </source>
</evidence>
<dbReference type="GeneID" id="64859607"/>
<keyword evidence="15" id="KW-1185">Reference proteome</keyword>
<dbReference type="CDD" id="cd21408">
    <property type="entry name" value="1B_Sen1p-like"/>
    <property type="match status" value="1"/>
</dbReference>
<keyword evidence="8" id="KW-0175">Coiled coil</keyword>
<comment type="caution">
    <text evidence="14">The sequence shown here is derived from an EMBL/GenBank/DDBJ whole genome shotgun (WGS) entry which is preliminary data.</text>
</comment>
<evidence type="ECO:0000256" key="8">
    <source>
        <dbReference type="SAM" id="Coils"/>
    </source>
</evidence>
<reference evidence="14 15" key="1">
    <citation type="submission" date="2020-05" db="EMBL/GenBank/DDBJ databases">
        <authorList>
            <person name="Casaregola S."/>
            <person name="Devillers H."/>
            <person name="Grondin C."/>
        </authorList>
    </citation>
    <scope>NUCLEOTIDE SEQUENCE [LARGE SCALE GENOMIC DNA]</scope>
    <source>
        <strain evidence="14 15">CLIB 1767</strain>
    </source>
</reference>
<dbReference type="Pfam" id="PF13087">
    <property type="entry name" value="AAA_12"/>
    <property type="match status" value="1"/>
</dbReference>
<feature type="compositionally biased region" description="Polar residues" evidence="9">
    <location>
        <begin position="2166"/>
        <end position="2180"/>
    </location>
</feature>
<evidence type="ECO:0000256" key="9">
    <source>
        <dbReference type="SAM" id="MobiDB-lite"/>
    </source>
</evidence>
<feature type="compositionally biased region" description="Polar residues" evidence="9">
    <location>
        <begin position="2252"/>
        <end position="2292"/>
    </location>
</feature>
<feature type="domain" description="Helicase Sen1 N-terminal" evidence="10">
    <location>
        <begin position="87"/>
        <end position="837"/>
    </location>
</feature>
<feature type="region of interest" description="Disordered" evidence="9">
    <location>
        <begin position="1849"/>
        <end position="1969"/>
    </location>
</feature>
<feature type="compositionally biased region" description="Polar residues" evidence="9">
    <location>
        <begin position="2300"/>
        <end position="2320"/>
    </location>
</feature>
<evidence type="ECO:0000256" key="1">
    <source>
        <dbReference type="ARBA" id="ARBA00004123"/>
    </source>
</evidence>
<dbReference type="InterPro" id="IPR041677">
    <property type="entry name" value="DNA2/NAM7_AAA_11"/>
</dbReference>
<evidence type="ECO:0000313" key="15">
    <source>
        <dbReference type="Proteomes" id="UP000644660"/>
    </source>
</evidence>
<dbReference type="GO" id="GO:0005524">
    <property type="term" value="F:ATP binding"/>
    <property type="evidence" value="ECO:0007669"/>
    <property type="project" value="UniProtKB-KW"/>
</dbReference>
<feature type="region of interest" description="Disordered" evidence="9">
    <location>
        <begin position="1987"/>
        <end position="2121"/>
    </location>
</feature>
<dbReference type="EMBL" id="CAEFZW010000010">
    <property type="protein sequence ID" value="CAB4256527.1"/>
    <property type="molecule type" value="Genomic_DNA"/>
</dbReference>
<feature type="compositionally biased region" description="Basic and acidic residues" evidence="9">
    <location>
        <begin position="2063"/>
        <end position="2073"/>
    </location>
</feature>
<dbReference type="InterPro" id="IPR045055">
    <property type="entry name" value="DNA2/NAM7-like"/>
</dbReference>
<dbReference type="FunFam" id="3.40.50.300:FF:000326">
    <property type="entry name" value="P-loop containing nucleoside triphosphate hydrolase"/>
    <property type="match status" value="1"/>
</dbReference>
<dbReference type="CDD" id="cd18042">
    <property type="entry name" value="DEXXQc_SETX"/>
    <property type="match status" value="1"/>
</dbReference>
<dbReference type="GO" id="GO:0006369">
    <property type="term" value="P:termination of RNA polymerase II transcription"/>
    <property type="evidence" value="ECO:0007669"/>
    <property type="project" value="TreeGrafter"/>
</dbReference>
<evidence type="ECO:0000256" key="6">
    <source>
        <dbReference type="ARBA" id="ARBA00022840"/>
    </source>
</evidence>
<evidence type="ECO:0000256" key="3">
    <source>
        <dbReference type="ARBA" id="ARBA00022741"/>
    </source>
</evidence>
<gene>
    <name evidence="14" type="ORF">KABA2_10S01144</name>
</gene>
<evidence type="ECO:0000256" key="4">
    <source>
        <dbReference type="ARBA" id="ARBA00022801"/>
    </source>
</evidence>
<dbReference type="InterPro" id="IPR044340">
    <property type="entry name" value="Helicase_Sen1_1B_dom"/>
</dbReference>
<comment type="subcellular location">
    <subcellularLocation>
        <location evidence="1">Nucleus</location>
    </subcellularLocation>
</comment>
<dbReference type="GO" id="GO:0016604">
    <property type="term" value="C:nuclear body"/>
    <property type="evidence" value="ECO:0007669"/>
    <property type="project" value="TreeGrafter"/>
</dbReference>
<feature type="domain" description="Helicase SEN1 beta-barrel" evidence="13">
    <location>
        <begin position="1138"/>
        <end position="1243"/>
    </location>
</feature>
<organism evidence="14 15">
    <name type="scientific">Maudiozyma barnettii</name>
    <dbReference type="NCBI Taxonomy" id="61262"/>
    <lineage>
        <taxon>Eukaryota</taxon>
        <taxon>Fungi</taxon>
        <taxon>Dikarya</taxon>
        <taxon>Ascomycota</taxon>
        <taxon>Saccharomycotina</taxon>
        <taxon>Saccharomycetes</taxon>
        <taxon>Saccharomycetales</taxon>
        <taxon>Saccharomycetaceae</taxon>
        <taxon>Maudiozyma</taxon>
    </lineage>
</organism>
<comment type="similarity">
    <text evidence="2">Belongs to the DNA2/NAM7 helicase family.</text>
</comment>
<keyword evidence="4" id="KW-0378">Hydrolase</keyword>
<dbReference type="InterPro" id="IPR047187">
    <property type="entry name" value="SF1_C_Upf1"/>
</dbReference>
<evidence type="ECO:0000259" key="12">
    <source>
        <dbReference type="Pfam" id="PF13087"/>
    </source>
</evidence>
<keyword evidence="3" id="KW-0547">Nucleotide-binding</keyword>
<dbReference type="GO" id="GO:0001147">
    <property type="term" value="F:transcription termination site sequence-specific DNA binding"/>
    <property type="evidence" value="ECO:0007669"/>
    <property type="project" value="TreeGrafter"/>
</dbReference>
<dbReference type="PANTHER" id="PTHR10887:SF495">
    <property type="entry name" value="HELICASE SENATAXIN ISOFORM X1-RELATED"/>
    <property type="match status" value="1"/>
</dbReference>
<feature type="compositionally biased region" description="Polar residues" evidence="9">
    <location>
        <begin position="1988"/>
        <end position="2001"/>
    </location>
</feature>
<dbReference type="InterPro" id="IPR027417">
    <property type="entry name" value="P-loop_NTPase"/>
</dbReference>
<dbReference type="InterPro" id="IPR056474">
    <property type="entry name" value="SEN1_barrel"/>
</dbReference>
<evidence type="ECO:0000259" key="11">
    <source>
        <dbReference type="Pfam" id="PF13086"/>
    </source>
</evidence>
<feature type="region of interest" description="Disordered" evidence="9">
    <location>
        <begin position="989"/>
        <end position="1019"/>
    </location>
</feature>
<dbReference type="CDD" id="cd18808">
    <property type="entry name" value="SF1_C_Upf1"/>
    <property type="match status" value="1"/>
</dbReference>
<feature type="compositionally biased region" description="Polar residues" evidence="9">
    <location>
        <begin position="2106"/>
        <end position="2116"/>
    </location>
</feature>
<accession>A0A8H2VJD6</accession>
<feature type="domain" description="DNA2/NAM7 helicase helicase" evidence="11">
    <location>
        <begin position="1292"/>
        <end position="1584"/>
    </location>
</feature>
<feature type="compositionally biased region" description="Basic and acidic residues" evidence="9">
    <location>
        <begin position="1906"/>
        <end position="1921"/>
    </location>
</feature>
<feature type="compositionally biased region" description="Acidic residues" evidence="9">
    <location>
        <begin position="1010"/>
        <end position="1019"/>
    </location>
</feature>
<dbReference type="Gene3D" id="3.40.50.300">
    <property type="entry name" value="P-loop containing nucleotide triphosphate hydrolases"/>
    <property type="match status" value="2"/>
</dbReference>
<dbReference type="RefSeq" id="XP_041408371.1">
    <property type="nucleotide sequence ID" value="XM_041552437.1"/>
</dbReference>
<dbReference type="FunFam" id="3.40.50.300:FF:001152">
    <property type="entry name" value="tRNA-splicing endonuclease, putative"/>
    <property type="match status" value="1"/>
</dbReference>
<evidence type="ECO:0000259" key="10">
    <source>
        <dbReference type="Pfam" id="PF12726"/>
    </source>
</evidence>
<keyword evidence="5 14" id="KW-0347">Helicase</keyword>
<dbReference type="GO" id="GO:0003678">
    <property type="term" value="F:DNA helicase activity"/>
    <property type="evidence" value="ECO:0007669"/>
    <property type="project" value="UniProtKB-ARBA"/>
</dbReference>
<evidence type="ECO:0000259" key="13">
    <source>
        <dbReference type="Pfam" id="PF23576"/>
    </source>
</evidence>
<feature type="domain" description="DNA2/NAM7 helicase-like C-terminal" evidence="12">
    <location>
        <begin position="1592"/>
        <end position="1789"/>
    </location>
</feature>
<feature type="compositionally biased region" description="Basic and acidic residues" evidence="9">
    <location>
        <begin position="2014"/>
        <end position="2029"/>
    </location>
</feature>
<feature type="compositionally biased region" description="Polar residues" evidence="9">
    <location>
        <begin position="2191"/>
        <end position="2203"/>
    </location>
</feature>
<keyword evidence="6" id="KW-0067">ATP-binding</keyword>
<feature type="compositionally biased region" description="Basic residues" evidence="9">
    <location>
        <begin position="1894"/>
        <end position="1905"/>
    </location>
</feature>
<dbReference type="Pfam" id="PF23576">
    <property type="entry name" value="SEN1_barrel"/>
    <property type="match status" value="1"/>
</dbReference>
<feature type="compositionally biased region" description="Basic and acidic residues" evidence="9">
    <location>
        <begin position="1881"/>
        <end position="1893"/>
    </location>
</feature>
<dbReference type="Pfam" id="PF12726">
    <property type="entry name" value="SEN1_N"/>
    <property type="match status" value="1"/>
</dbReference>
<sequence>MEAVNPEYAAIYEKADKFIPYIKEIYEGKSQNNQEANLLSGLIELLKQLPEGFHLFCDPRIGQISIFSLTLLSFPDEAARKWLFDTYNPILSKCEKCILAFTRGTCNMLQHFATKRDLPHDRVYKFNDLVTEWRAATCSPILRNISISEDRKSIHVTPQVRCAMFEGLCNPHMIRNNPDFKEIFAVIFKYLYDTKYELLDIRSPKSLQTFLAGTIYCWYNGTREQESWAKEFLTKLHEENFIITKKTMTPDILEELFFYILHLEDPSNWTNENIAKFWMKFVPIIALLDSDTFKEYLIVPKDIKSLTATYRFPIESIFMLWYKHFSINIGNKPLEFLLRALCILLDKMNSEFWKIIHPYTFHNIIELIFSNNLFVTRLTVVQNVRIPDNDIETYVSNKGSMTDLLSWNLPFYHSLSESTRIQMVKKVSVAFLRTIATYHDLNSTAKLFLMSSSAALLNDILSIKDEERSKLYVRDDFQTILFTKSDSRSLLNNPLIQDIAIKSATNAAQTYPGIGSAVYSVAQSVMAVLSKCIDLDILLLCQRTYRLYSGKSISELPLPLTLLENLNNKVKLDSFEDGPLLAKYLLISMRNINGLLIVPGQSTVIQRHNESVKQYLDLSTNLISKFTDVLPNKLSEILADKNASQGFWSCIFSSDANLYQVTTNILYDTFDVEGRLEGVQILLNTSLSYQLKSINNVLRQLIKCEFYEPCPRAIRVLMDILSAFSDPVGGIISNYDSLKDENTDKEIVAFWQLSWSFLDTIYKCTLQWASKYDYSELENFTKDTLELSRSFVISFREFSDIISSSGVDLFDSVLKAFKNMLYWLRLSDDELLESCVRLIISATDLAFERKMKFDDDIVTSLTQYAVKAKKHSNKLTETQTSEILTKAKLFNSRLVNSIVDSVEESRKGKETLKHSTVRLPSLNESRVDFLQRKATSSSILGRPKSTQPKITNFGVFKPGADMTLQTKKANKPLSKMELARKQLMSNRVIHPPSTSVFHTKSKPKIKNDDSSDSDSDVEGDLETARELFASTKAKSHTIETVGIDGKNIKRNTKAEIARMEEENMRRRLNVDLNALYETVLRWDYTRKNEYPNDETSQYTDIKNKFTSASEYRKIVKPLLLLECWQGLCAARDRVDNIPFSVICGNRRVVSDFYDIFTSMPKSFVENSKINESDLIAMAYLPNLLPGQRPSNDDFREAENTCLAKIRSINYAKNNTVELTLRIHRNQSFSKFISLRSEIHAIKVMQMTTVEREYQTIEALEYYDLVDQILTAQPSPPAQVSPNEVESVKRCYKLNTSQAQAIVNTVLNEGFSLIQGPPGTGKTKTILGIVGYILSLRNALPSNVISVPTGQAKSPIDQLLKKQKVLICAPSNAAVDEICIRLKDGVYDRNGNLIKPRVVRVGRSDVVNVAIKELTLEELVDRRVSAKNQEYLQNPELDEKFRTTVLKRRELMAKLDSENGKPHSKLSSEEIRKLQTETRELSKTLNILGKEKDELREQRSLNFRKRNIDRRNAQAQVLSESDIICSTLSGSAHDVLSTLGIKFDTVIIDEACQCTELSSIIPLRYGGKRCIMVGDPNQLPPTVLSGAASNFKYNQSLFVRMEKNTTPYLLNVQYRMHPDISRFPSLEFYNGRLLDGPDMAVINKRPWHTSSPLQPYKFFDITTGQQQQNKKTMSYVNTEEINVAVELINFLFTKFDKNVDFTGKIGVISPYKEQMQRMRRKFTSYFGSFINKYIDFNTIDGFQGQEKEIIIISCVRADDTKSSVGFLKDFRRMNVAFTRAKTSLWILGHRNSLYQNKLWRNLIDDAESRHCIQRAHAGFLSDKELKERTNSVTSTNDDSYNPLDITARAARKRPATDESPSTQPQQKKTKDTSLKEGNFLENEEKRRKREERQRKKEKKEKKKERKEKKDERKKKDDTDKTVVNDSKNGSSSGTKKKSSIFGPTQSSTSTTTPNSHVYINDEKIKKQRKLTNLKDNRHLAFQDDVVAIPQSTWESLPPSKSNPRPLKSSMKGRKSKESKSRESSSTKDKINSVSQNNHVVSKKVSGTDMLDKEAEVLKVSSNDGIDKVEVKKTEVQTPDDNYDPTTSLENRYQKEDHSKQPIPVNLETKTGGNSSDTLLKPAPGKQVMLTSSQSSFPDQSNLINSTKSLPRVIDRIQPLPTAPTREYSANNTISQSGSNNLLDRISPVSRYDGSTTDSRYNNRPPSGLGHPYAPGEYGTHLITQNEQPSPLHGYNNVSNGNFGNYPDARYNNYPNARYGNNQNFENNHSVDNNYPNGINSSYDSNQTSQYDNKVNSKYDTHSLLGNSNAPNTRYESNPNENYQKDPYYPETNEKYHQPSQTKVATEGQESRTPSNGPPKYNRRGPSPSPFIPRKKRLFK</sequence>
<dbReference type="SUPFAM" id="SSF52540">
    <property type="entry name" value="P-loop containing nucleoside triphosphate hydrolases"/>
    <property type="match status" value="1"/>
</dbReference>
<dbReference type="GO" id="GO:0005694">
    <property type="term" value="C:chromosome"/>
    <property type="evidence" value="ECO:0007669"/>
    <property type="project" value="UniProtKB-ARBA"/>
</dbReference>
<name>A0A8H2VJD6_9SACH</name>
<feature type="compositionally biased region" description="Polar residues" evidence="9">
    <location>
        <begin position="2074"/>
        <end position="2089"/>
    </location>
</feature>
<dbReference type="Pfam" id="PF13086">
    <property type="entry name" value="AAA_11"/>
    <property type="match status" value="1"/>
</dbReference>
<dbReference type="GO" id="GO:0016787">
    <property type="term" value="F:hydrolase activity"/>
    <property type="evidence" value="ECO:0007669"/>
    <property type="project" value="UniProtKB-KW"/>
</dbReference>
<dbReference type="PANTHER" id="PTHR10887">
    <property type="entry name" value="DNA2/NAM7 HELICASE FAMILY"/>
    <property type="match status" value="1"/>
</dbReference>
<evidence type="ECO:0000256" key="5">
    <source>
        <dbReference type="ARBA" id="ARBA00022806"/>
    </source>
</evidence>
<dbReference type="Proteomes" id="UP000644660">
    <property type="component" value="Unassembled WGS sequence"/>
</dbReference>
<dbReference type="InterPro" id="IPR041679">
    <property type="entry name" value="DNA2/NAM7-like_C"/>
</dbReference>